<accession>A0ACC1PD49</accession>
<protein>
    <submittedName>
        <fullName evidence="1">Uncharacterized protein</fullName>
    </submittedName>
</protein>
<proteinExistence type="predicted"/>
<comment type="caution">
    <text evidence="1">The sequence shown here is derived from an EMBL/GenBank/DDBJ whole genome shotgun (WGS) entry which is preliminary data.</text>
</comment>
<sequence>MNFTTIKTYWEGRLRGEGFGGNSMATRTSTLLVITMSHQPPKWLELPGAVAHIACGWARKSTYNRLKLRPLCGEQYLAAFGIEDQYRGPVRAEGNARAASIMLLETIQKVWPSFPPIYEKWKEDDEEEEEGGRRYLAGLYDSCNRIFRDKTQHTNTDTKTKSDERCVSMEEQERKLAKIQDLLSNYTKAKLSSHKFDEDFPTLVHNFIRANAELFTPTMPGTVPLLLTAHGYQPWKLCHVSRVDLSRFPGLPADTVVELVTPKHLASILDMTRLDELRFWDNPGLAGAVWDRRIAKLTSRERFLEPLQRLAAWVDDWRSRRGTPRIQPPPPMAPTPARIRQLVWTTLKTTETDKPSTAVGDWMQLPPPGRVSLAQLDADKLAWILHPSFRDWVKGAGEETHVFAETIAFPLHDVRAPRDEVYTSVARFEKSMTTKAIIRFGHDAVLNRWPLKLPLEMATGCERDRYAITSPFPVELFALAWDDGSPNDHPWYDIVNDYSGLALSFEKDKLPALAAISQGSAKERENDDRFLAGLWKNSLLYDMLWEAYPQNSASGPTQKPVISNAPSWSWASVTSPVKWFMFKNYMSPHYQLDCTKLETIEVKPIGPLYLGRYSQCELIFRGPLIATTSEDLEVSIFMKDAGKENKGFRIDGVMAVHQFTPDYAFDLNGPVYGPATSPKFILPLMIQHGGHHLVVGIVLRPIEHNASTYERVGLVILVYVKRGPPMDFRPETSQEWDYHHGG</sequence>
<gene>
    <name evidence="1" type="ORF">NUW58_g3302</name>
</gene>
<keyword evidence="2" id="KW-1185">Reference proteome</keyword>
<dbReference type="EMBL" id="JAPDGR010000494">
    <property type="protein sequence ID" value="KAJ2989766.1"/>
    <property type="molecule type" value="Genomic_DNA"/>
</dbReference>
<reference evidence="1" key="1">
    <citation type="submission" date="2022-10" db="EMBL/GenBank/DDBJ databases">
        <title>Genome Sequence of Xylaria curta.</title>
        <authorList>
            <person name="Buettner E."/>
        </authorList>
    </citation>
    <scope>NUCLEOTIDE SEQUENCE</scope>
    <source>
        <strain evidence="1">Babe10</strain>
    </source>
</reference>
<organism evidence="1 2">
    <name type="scientific">Xylaria curta</name>
    <dbReference type="NCBI Taxonomy" id="42375"/>
    <lineage>
        <taxon>Eukaryota</taxon>
        <taxon>Fungi</taxon>
        <taxon>Dikarya</taxon>
        <taxon>Ascomycota</taxon>
        <taxon>Pezizomycotina</taxon>
        <taxon>Sordariomycetes</taxon>
        <taxon>Xylariomycetidae</taxon>
        <taxon>Xylariales</taxon>
        <taxon>Xylariaceae</taxon>
        <taxon>Xylaria</taxon>
    </lineage>
</organism>
<dbReference type="Proteomes" id="UP001143856">
    <property type="component" value="Unassembled WGS sequence"/>
</dbReference>
<name>A0ACC1PD49_9PEZI</name>
<evidence type="ECO:0000313" key="1">
    <source>
        <dbReference type="EMBL" id="KAJ2989766.1"/>
    </source>
</evidence>
<evidence type="ECO:0000313" key="2">
    <source>
        <dbReference type="Proteomes" id="UP001143856"/>
    </source>
</evidence>